<evidence type="ECO:0000256" key="2">
    <source>
        <dbReference type="ARBA" id="ARBA00022448"/>
    </source>
</evidence>
<keyword evidence="3 14" id="KW-1003">Cell membrane</keyword>
<dbReference type="HAMAP" id="MF_00454">
    <property type="entry name" value="FluC"/>
    <property type="match status" value="1"/>
</dbReference>
<evidence type="ECO:0000256" key="1">
    <source>
        <dbReference type="ARBA" id="ARBA00004651"/>
    </source>
</evidence>
<keyword evidence="16" id="KW-1185">Reference proteome</keyword>
<evidence type="ECO:0000256" key="11">
    <source>
        <dbReference type="ARBA" id="ARBA00035120"/>
    </source>
</evidence>
<keyword evidence="6 14" id="KW-1133">Transmembrane helix</keyword>
<evidence type="ECO:0000256" key="5">
    <source>
        <dbReference type="ARBA" id="ARBA00022723"/>
    </source>
</evidence>
<feature type="binding site" evidence="14">
    <location>
        <position position="71"/>
    </location>
    <ligand>
        <name>Na(+)</name>
        <dbReference type="ChEBI" id="CHEBI:29101"/>
        <note>structural</note>
    </ligand>
</feature>
<dbReference type="Proteomes" id="UP001203004">
    <property type="component" value="Unassembled WGS sequence"/>
</dbReference>
<keyword evidence="10 14" id="KW-0407">Ion channel</keyword>
<evidence type="ECO:0000313" key="16">
    <source>
        <dbReference type="Proteomes" id="UP001203004"/>
    </source>
</evidence>
<comment type="caution">
    <text evidence="15">The sequence shown here is derived from an EMBL/GenBank/DDBJ whole genome shotgun (WGS) entry which is preliminary data.</text>
</comment>
<evidence type="ECO:0000256" key="8">
    <source>
        <dbReference type="ARBA" id="ARBA00023065"/>
    </source>
</evidence>
<dbReference type="Pfam" id="PF02537">
    <property type="entry name" value="CRCB"/>
    <property type="match status" value="1"/>
</dbReference>
<evidence type="ECO:0000256" key="7">
    <source>
        <dbReference type="ARBA" id="ARBA00023053"/>
    </source>
</evidence>
<dbReference type="PANTHER" id="PTHR28259:SF16">
    <property type="entry name" value="FLUORIDE-SPECIFIC ION CHANNEL FLUC 2"/>
    <property type="match status" value="1"/>
</dbReference>
<dbReference type="RefSeq" id="WP_249100105.1">
    <property type="nucleotide sequence ID" value="NZ_JAMAST010000005.1"/>
</dbReference>
<keyword evidence="7 14" id="KW-0915">Sodium</keyword>
<evidence type="ECO:0000313" key="15">
    <source>
        <dbReference type="EMBL" id="MCL1631669.1"/>
    </source>
</evidence>
<comment type="activity regulation">
    <text evidence="14">Na(+) is not transported, but it plays an essential structural role and its presence is essential for fluoride channel function.</text>
</comment>
<comment type="function">
    <text evidence="13 14">Fluoride-specific ion channel. Important for reducing fluoride concentration in the cell, thus reducing its toxicity.</text>
</comment>
<dbReference type="PANTHER" id="PTHR28259">
    <property type="entry name" value="FLUORIDE EXPORT PROTEIN 1-RELATED"/>
    <property type="match status" value="1"/>
</dbReference>
<gene>
    <name evidence="14" type="primary">fluC</name>
    <name evidence="14" type="synonym">crcB</name>
    <name evidence="15" type="ORF">M3N64_06865</name>
</gene>
<dbReference type="InterPro" id="IPR003691">
    <property type="entry name" value="FluC"/>
</dbReference>
<protein>
    <recommendedName>
        <fullName evidence="14">Fluoride-specific ion channel FluC</fullName>
    </recommendedName>
</protein>
<feature type="transmembrane region" description="Helical" evidence="14">
    <location>
        <begin position="61"/>
        <end position="82"/>
    </location>
</feature>
<keyword evidence="4 14" id="KW-0812">Transmembrane</keyword>
<accession>A0ABT0MBL6</accession>
<keyword evidence="5 14" id="KW-0479">Metal-binding</keyword>
<evidence type="ECO:0000256" key="14">
    <source>
        <dbReference type="HAMAP-Rule" id="MF_00454"/>
    </source>
</evidence>
<evidence type="ECO:0000256" key="10">
    <source>
        <dbReference type="ARBA" id="ARBA00023303"/>
    </source>
</evidence>
<evidence type="ECO:0000256" key="9">
    <source>
        <dbReference type="ARBA" id="ARBA00023136"/>
    </source>
</evidence>
<feature type="transmembrane region" description="Helical" evidence="14">
    <location>
        <begin position="6"/>
        <end position="22"/>
    </location>
</feature>
<keyword evidence="9 14" id="KW-0472">Membrane</keyword>
<comment type="catalytic activity">
    <reaction evidence="12">
        <text>fluoride(in) = fluoride(out)</text>
        <dbReference type="Rhea" id="RHEA:76159"/>
        <dbReference type="ChEBI" id="CHEBI:17051"/>
    </reaction>
    <physiologicalReaction direction="left-to-right" evidence="12">
        <dbReference type="Rhea" id="RHEA:76160"/>
    </physiologicalReaction>
</comment>
<evidence type="ECO:0000256" key="4">
    <source>
        <dbReference type="ARBA" id="ARBA00022692"/>
    </source>
</evidence>
<evidence type="ECO:0000256" key="6">
    <source>
        <dbReference type="ARBA" id="ARBA00022989"/>
    </source>
</evidence>
<organism evidence="15 16">
    <name type="scientific">Sporolactobacillus mangiferae</name>
    <dbReference type="NCBI Taxonomy" id="2940498"/>
    <lineage>
        <taxon>Bacteria</taxon>
        <taxon>Bacillati</taxon>
        <taxon>Bacillota</taxon>
        <taxon>Bacilli</taxon>
        <taxon>Bacillales</taxon>
        <taxon>Sporolactobacillaceae</taxon>
        <taxon>Sporolactobacillus</taxon>
    </lineage>
</organism>
<comment type="similarity">
    <text evidence="11 14">Belongs to the fluoride channel Fluc/FEX (TC 1.A.43) family.</text>
</comment>
<reference evidence="15 16" key="1">
    <citation type="submission" date="2022-05" db="EMBL/GenBank/DDBJ databases">
        <title>Sporolactobacillus sp nov CPB3-1, isolated from tree bark (Mangifera indica L.).</title>
        <authorList>
            <person name="Phuengjayaem S."/>
            <person name="Tanasupawat S."/>
        </authorList>
    </citation>
    <scope>NUCLEOTIDE SEQUENCE [LARGE SCALE GENOMIC DNA]</scope>
    <source>
        <strain evidence="15 16">CPB3-1</strain>
    </source>
</reference>
<evidence type="ECO:0000256" key="12">
    <source>
        <dbReference type="ARBA" id="ARBA00035585"/>
    </source>
</evidence>
<proteinExistence type="inferred from homology"/>
<evidence type="ECO:0000256" key="13">
    <source>
        <dbReference type="ARBA" id="ARBA00049940"/>
    </source>
</evidence>
<keyword evidence="2 14" id="KW-0813">Transport</keyword>
<feature type="binding site" evidence="14">
    <location>
        <position position="74"/>
    </location>
    <ligand>
        <name>Na(+)</name>
        <dbReference type="ChEBI" id="CHEBI:29101"/>
        <note>structural</note>
    </ligand>
</feature>
<keyword evidence="8 14" id="KW-0406">Ion transport</keyword>
<name>A0ABT0MBL6_9BACL</name>
<comment type="subcellular location">
    <subcellularLocation>
        <location evidence="1 14">Cell membrane</location>
        <topology evidence="1 14">Multi-pass membrane protein</topology>
    </subcellularLocation>
</comment>
<feature type="transmembrane region" description="Helical" evidence="14">
    <location>
        <begin position="34"/>
        <end position="55"/>
    </location>
</feature>
<sequence>MILNGFMVAIGAVFGVLGRASLSKAIDKEKRHAFPMATFTINMIGCFLLGIIAALPINTPFLLMLATGLIGTFTTFSTFNVENVRFLREKKYSLFLRYAGGTCIFGILLIYAGMVVGKWLI</sequence>
<evidence type="ECO:0000256" key="3">
    <source>
        <dbReference type="ARBA" id="ARBA00022475"/>
    </source>
</evidence>
<feature type="transmembrane region" description="Helical" evidence="14">
    <location>
        <begin position="94"/>
        <end position="116"/>
    </location>
</feature>
<dbReference type="EMBL" id="JAMAST010000005">
    <property type="protein sequence ID" value="MCL1631669.1"/>
    <property type="molecule type" value="Genomic_DNA"/>
</dbReference>